<dbReference type="InterPro" id="IPR045063">
    <property type="entry name" value="Dynamin_N"/>
</dbReference>
<dbReference type="SUPFAM" id="SSF52540">
    <property type="entry name" value="P-loop containing nucleoside triphosphate hydrolases"/>
    <property type="match status" value="1"/>
</dbReference>
<evidence type="ECO:0000259" key="1">
    <source>
        <dbReference type="Pfam" id="PF00350"/>
    </source>
</evidence>
<protein>
    <recommendedName>
        <fullName evidence="1">Dynamin N-terminal domain-containing protein</fullName>
    </recommendedName>
</protein>
<dbReference type="AlphaFoldDB" id="X1UA35"/>
<feature type="non-terminal residue" evidence="2">
    <location>
        <position position="1"/>
    </location>
</feature>
<accession>X1UA35</accession>
<dbReference type="InterPro" id="IPR027417">
    <property type="entry name" value="P-loop_NTPase"/>
</dbReference>
<feature type="non-terminal residue" evidence="2">
    <location>
        <position position="250"/>
    </location>
</feature>
<name>X1UA35_9ZZZZ</name>
<evidence type="ECO:0000313" key="2">
    <source>
        <dbReference type="EMBL" id="GAJ14398.1"/>
    </source>
</evidence>
<feature type="domain" description="Dynamin N-terminal" evidence="1">
    <location>
        <begin position="1"/>
        <end position="64"/>
    </location>
</feature>
<dbReference type="PANTHER" id="PTHR43681">
    <property type="entry name" value="TRANSMEMBRANE GTPASE FZO"/>
    <property type="match status" value="1"/>
</dbReference>
<proteinExistence type="predicted"/>
<dbReference type="Gene3D" id="3.40.50.300">
    <property type="entry name" value="P-loop containing nucleotide triphosphate hydrolases"/>
    <property type="match status" value="1"/>
</dbReference>
<reference evidence="2" key="1">
    <citation type="journal article" date="2014" name="Front. Microbiol.">
        <title>High frequency of phylogenetically diverse reductive dehalogenase-homologous genes in deep subseafloor sedimentary metagenomes.</title>
        <authorList>
            <person name="Kawai M."/>
            <person name="Futagami T."/>
            <person name="Toyoda A."/>
            <person name="Takaki Y."/>
            <person name="Nishi S."/>
            <person name="Hori S."/>
            <person name="Arai W."/>
            <person name="Tsubouchi T."/>
            <person name="Morono Y."/>
            <person name="Uchiyama I."/>
            <person name="Ito T."/>
            <person name="Fujiyama A."/>
            <person name="Inagaki F."/>
            <person name="Takami H."/>
        </authorList>
    </citation>
    <scope>NUCLEOTIDE SEQUENCE</scope>
    <source>
        <strain evidence="2">Expedition CK06-06</strain>
    </source>
</reference>
<comment type="caution">
    <text evidence="2">The sequence shown here is derived from an EMBL/GenBank/DDBJ whole genome shotgun (WGS) entry which is preliminary data.</text>
</comment>
<dbReference type="Pfam" id="PF00350">
    <property type="entry name" value="Dynamin_N"/>
    <property type="match status" value="1"/>
</dbReference>
<gene>
    <name evidence="2" type="ORF">S12H4_47944</name>
</gene>
<organism evidence="2">
    <name type="scientific">marine sediment metagenome</name>
    <dbReference type="NCBI Taxonomy" id="412755"/>
    <lineage>
        <taxon>unclassified sequences</taxon>
        <taxon>metagenomes</taxon>
        <taxon>ecological metagenomes</taxon>
    </lineage>
</organism>
<sequence length="250" mass="29143">ISIVDTPGTNAIMRSHEEITTLFVPQSDIVLFITSADRPFTESERQFLERIHDWGKKVVVVVNKIDILQDDKELEKVNNFVHDNANRLMGISPDIFPLSSRNALLAKQGKPEFWSTSRFEPLENFIHDTLDESGRLRLKFLNPLGVGTHLVQKYLEVITSRLELLKDDFEMISDVDSQLDLYQEDMKRDFNFRMADIENVLFEMEQRGDGYFDETFRLARVFDLINKDRIQREFESQVVGDTPQLIDQKV</sequence>
<dbReference type="EMBL" id="BARW01029905">
    <property type="protein sequence ID" value="GAJ14398.1"/>
    <property type="molecule type" value="Genomic_DNA"/>
</dbReference>
<dbReference type="InterPro" id="IPR051943">
    <property type="entry name" value="TRAFAC_Dynamin-like_GTPase"/>
</dbReference>
<dbReference type="PANTHER" id="PTHR43681:SF1">
    <property type="entry name" value="SARCALUMENIN"/>
    <property type="match status" value="1"/>
</dbReference>